<sequence>MGTPAPCNEDTEPRSSPCLADTPRPQGSVTLAASSATRGGGGGEEAERRPVPSPPGPRPRPQRSPSRSPPPQDGSGGGGCLPGKRRSPEAGDAACLRGRWAPAGPGSGAMDPAAEEARHLGLRFQRGFLAGRRLRAFPWAELEKKLKSSSDALLLLDILQKTILHPLCMKYPPSVKYRRCFISELIRKHESIATEPLDELYDVLAEILNKEESTNCYKSYLLPTGDSVTLSETVAIISQGTTGLVTWDAALYLAEWAIENSAIFSNRTILELGSGIGLTGIAICKTCNPKAYVFSDYHHCVLEQLSENIHLNGFVLESETGNHTKMQSQNQRTEVMDLQGPKITVAELDWDSVTKEQLTELQVDVVIAADVVYDPQITLSLIGVLQQLSTSKTTGNPPEIYIAFTVRNPDTYHLFQTELGKVGIGWQVVPTHTKNLFLYDLHSDIILLKLLAQTL</sequence>
<gene>
    <name evidence="7" type="ORF">KIL84_014334</name>
</gene>
<reference evidence="7" key="1">
    <citation type="submission" date="2021-09" db="EMBL/GenBank/DDBJ databases">
        <title>The genome of Mauremys mutica provides insights into the evolution of semi-aquatic lifestyle.</title>
        <authorList>
            <person name="Gong S."/>
            <person name="Gao Y."/>
        </authorList>
    </citation>
    <scope>NUCLEOTIDE SEQUENCE</scope>
    <source>
        <strain evidence="7">MM-2020</strain>
        <tissue evidence="7">Muscle</tissue>
    </source>
</reference>
<evidence type="ECO:0000313" key="7">
    <source>
        <dbReference type="EMBL" id="KAH1183718.1"/>
    </source>
</evidence>
<accession>A0A9D4B738</accession>
<dbReference type="Pfam" id="PF10294">
    <property type="entry name" value="Methyltransf_16"/>
    <property type="match status" value="2"/>
</dbReference>
<dbReference type="Proteomes" id="UP000827986">
    <property type="component" value="Unassembled WGS sequence"/>
</dbReference>
<comment type="caution">
    <text evidence="7">The sequence shown here is derived from an EMBL/GenBank/DDBJ whole genome shotgun (WGS) entry which is preliminary data.</text>
</comment>
<dbReference type="Pfam" id="PF14904">
    <property type="entry name" value="FAM86"/>
    <property type="match status" value="1"/>
</dbReference>
<evidence type="ECO:0000259" key="6">
    <source>
        <dbReference type="Pfam" id="PF14904"/>
    </source>
</evidence>
<feature type="compositionally biased region" description="Polar residues" evidence="5">
    <location>
        <begin position="25"/>
        <end position="37"/>
    </location>
</feature>
<dbReference type="GO" id="GO:0008168">
    <property type="term" value="F:methyltransferase activity"/>
    <property type="evidence" value="ECO:0007669"/>
    <property type="project" value="UniProtKB-KW"/>
</dbReference>
<protein>
    <recommendedName>
        <fullName evidence="6">FAM86 N-terminal domain-containing protein</fullName>
    </recommendedName>
</protein>
<proteinExistence type="inferred from homology"/>
<evidence type="ECO:0000313" key="8">
    <source>
        <dbReference type="Proteomes" id="UP000827986"/>
    </source>
</evidence>
<dbReference type="GO" id="GO:0032991">
    <property type="term" value="C:protein-containing complex"/>
    <property type="evidence" value="ECO:0007669"/>
    <property type="project" value="TreeGrafter"/>
</dbReference>
<dbReference type="SUPFAM" id="SSF53335">
    <property type="entry name" value="S-adenosyl-L-methionine-dependent methyltransferases"/>
    <property type="match status" value="1"/>
</dbReference>
<evidence type="ECO:0000256" key="5">
    <source>
        <dbReference type="SAM" id="MobiDB-lite"/>
    </source>
</evidence>
<comment type="similarity">
    <text evidence="1">Belongs to the class I-like SAM-binding methyltransferase superfamily. EEF2KMT family.</text>
</comment>
<keyword evidence="2" id="KW-0489">Methyltransferase</keyword>
<organism evidence="7 8">
    <name type="scientific">Mauremys mutica</name>
    <name type="common">yellowpond turtle</name>
    <dbReference type="NCBI Taxonomy" id="74926"/>
    <lineage>
        <taxon>Eukaryota</taxon>
        <taxon>Metazoa</taxon>
        <taxon>Chordata</taxon>
        <taxon>Craniata</taxon>
        <taxon>Vertebrata</taxon>
        <taxon>Euteleostomi</taxon>
        <taxon>Archelosauria</taxon>
        <taxon>Testudinata</taxon>
        <taxon>Testudines</taxon>
        <taxon>Cryptodira</taxon>
        <taxon>Durocryptodira</taxon>
        <taxon>Testudinoidea</taxon>
        <taxon>Geoemydidae</taxon>
        <taxon>Geoemydinae</taxon>
        <taxon>Mauremys</taxon>
    </lineage>
</organism>
<dbReference type="InterPro" id="IPR019410">
    <property type="entry name" value="Methyltransf_16"/>
</dbReference>
<dbReference type="GO" id="GO:0032259">
    <property type="term" value="P:methylation"/>
    <property type="evidence" value="ECO:0007669"/>
    <property type="project" value="UniProtKB-KW"/>
</dbReference>
<dbReference type="InterPro" id="IPR029426">
    <property type="entry name" value="FAM86_N"/>
</dbReference>
<feature type="domain" description="FAM86 N-terminal" evidence="6">
    <location>
        <begin position="123"/>
        <end position="207"/>
    </location>
</feature>
<dbReference type="EMBL" id="JAHDVG010000465">
    <property type="protein sequence ID" value="KAH1183718.1"/>
    <property type="molecule type" value="Genomic_DNA"/>
</dbReference>
<evidence type="ECO:0000256" key="4">
    <source>
        <dbReference type="ARBA" id="ARBA00022691"/>
    </source>
</evidence>
<keyword evidence="3" id="KW-0808">Transferase</keyword>
<dbReference type="AlphaFoldDB" id="A0A9D4B738"/>
<evidence type="ECO:0000256" key="3">
    <source>
        <dbReference type="ARBA" id="ARBA00022679"/>
    </source>
</evidence>
<dbReference type="Gene3D" id="3.40.50.150">
    <property type="entry name" value="Vaccinia Virus protein VP39"/>
    <property type="match status" value="1"/>
</dbReference>
<dbReference type="InterPro" id="IPR029063">
    <property type="entry name" value="SAM-dependent_MTases_sf"/>
</dbReference>
<dbReference type="PANTHER" id="PTHR14614">
    <property type="entry name" value="HEPATOCELLULAR CARCINOMA-ASSOCIATED ANTIGEN"/>
    <property type="match status" value="1"/>
</dbReference>
<name>A0A9D4B738_9SAUR</name>
<feature type="region of interest" description="Disordered" evidence="5">
    <location>
        <begin position="1"/>
        <end position="92"/>
    </location>
</feature>
<evidence type="ECO:0000256" key="1">
    <source>
        <dbReference type="ARBA" id="ARBA00005511"/>
    </source>
</evidence>
<keyword evidence="8" id="KW-1185">Reference proteome</keyword>
<evidence type="ECO:0000256" key="2">
    <source>
        <dbReference type="ARBA" id="ARBA00022603"/>
    </source>
</evidence>
<dbReference type="PANTHER" id="PTHR14614:SF130">
    <property type="entry name" value="PROTEIN-LYSINE N-METHYLTRANSFERASE EEF2KMT"/>
    <property type="match status" value="1"/>
</dbReference>
<keyword evidence="4" id="KW-0949">S-adenosyl-L-methionine</keyword>